<dbReference type="AlphaFoldDB" id="A0A4R0IXU0"/>
<feature type="domain" description="Bacterial bifunctional deaminase-reductase C-terminal" evidence="1">
    <location>
        <begin position="3"/>
        <end position="175"/>
    </location>
</feature>
<dbReference type="EMBL" id="SJKC01000002">
    <property type="protein sequence ID" value="TCC38853.1"/>
    <property type="molecule type" value="Genomic_DNA"/>
</dbReference>
<dbReference type="Pfam" id="PF01872">
    <property type="entry name" value="RibD_C"/>
    <property type="match status" value="1"/>
</dbReference>
<reference evidence="2 3" key="1">
    <citation type="submission" date="2019-02" db="EMBL/GenBank/DDBJ databases">
        <title>Kribbella capetownensis sp. nov. and Kribbella speibonae sp. nov., isolated from soil.</title>
        <authorList>
            <person name="Curtis S.M."/>
            <person name="Norton I."/>
            <person name="Everest G.J."/>
            <person name="Meyers P.R."/>
        </authorList>
    </citation>
    <scope>NUCLEOTIDE SEQUENCE [LARGE SCALE GENOMIC DNA]</scope>
    <source>
        <strain evidence="2 3">YM55</strain>
    </source>
</reference>
<dbReference type="Gene3D" id="3.40.430.10">
    <property type="entry name" value="Dihydrofolate Reductase, subunit A"/>
    <property type="match status" value="1"/>
</dbReference>
<name>A0A4R0IXU0_9ACTN</name>
<evidence type="ECO:0000313" key="2">
    <source>
        <dbReference type="EMBL" id="TCC38853.1"/>
    </source>
</evidence>
<comment type="caution">
    <text evidence="2">The sequence shown here is derived from an EMBL/GenBank/DDBJ whole genome shotgun (WGS) entry which is preliminary data.</text>
</comment>
<dbReference type="InterPro" id="IPR024072">
    <property type="entry name" value="DHFR-like_dom_sf"/>
</dbReference>
<accession>A0A4R0IXU0</accession>
<evidence type="ECO:0000313" key="3">
    <source>
        <dbReference type="Proteomes" id="UP000294225"/>
    </source>
</evidence>
<dbReference type="GO" id="GO:0009231">
    <property type="term" value="P:riboflavin biosynthetic process"/>
    <property type="evidence" value="ECO:0007669"/>
    <property type="project" value="InterPro"/>
</dbReference>
<evidence type="ECO:0000259" key="1">
    <source>
        <dbReference type="Pfam" id="PF01872"/>
    </source>
</evidence>
<dbReference type="SUPFAM" id="SSF53597">
    <property type="entry name" value="Dihydrofolate reductase-like"/>
    <property type="match status" value="1"/>
</dbReference>
<dbReference type="InterPro" id="IPR002734">
    <property type="entry name" value="RibDG_C"/>
</dbReference>
<dbReference type="RefSeq" id="WP_131497367.1">
    <property type="nucleotide sequence ID" value="NZ_SJKC01000002.1"/>
</dbReference>
<protein>
    <submittedName>
        <fullName evidence="2">Riboflavin biosynthesis protein RibD</fullName>
    </submittedName>
</protein>
<proteinExistence type="predicted"/>
<dbReference type="Proteomes" id="UP000294225">
    <property type="component" value="Unassembled WGS sequence"/>
</dbReference>
<dbReference type="GO" id="GO:0008703">
    <property type="term" value="F:5-amino-6-(5-phosphoribosylamino)uracil reductase activity"/>
    <property type="evidence" value="ECO:0007669"/>
    <property type="project" value="InterPro"/>
</dbReference>
<organism evidence="2 3">
    <name type="scientific">Kribbella speibonae</name>
    <dbReference type="NCBI Taxonomy" id="1572660"/>
    <lineage>
        <taxon>Bacteria</taxon>
        <taxon>Bacillati</taxon>
        <taxon>Actinomycetota</taxon>
        <taxon>Actinomycetes</taxon>
        <taxon>Propionibacteriales</taxon>
        <taxon>Kribbellaceae</taxon>
        <taxon>Kribbella</taxon>
    </lineage>
</organism>
<gene>
    <name evidence="2" type="ORF">E0H92_21000</name>
</gene>
<sequence length="184" mass="19686">MGHVIVTGFVSLDGIVTDPDGSGGTPAGGWAFRHGPETVGGDKFRLGELMDTGVLLLGRTTWELFSRLWPNRTDDFSTRMNKMAKVVVSHSLTDLSAFSNSTLMEGTLTDYVRSEARTIAVTGSLSVIRALQAADLVDEYRLMTFPSIAGSGEKLFGPSDTPVHFQLASVTQTGAASLATYVRP</sequence>